<dbReference type="InterPro" id="IPR012337">
    <property type="entry name" value="RNaseH-like_sf"/>
</dbReference>
<name>A0AAN0JZ56_AMPQE</name>
<protein>
    <recommendedName>
        <fullName evidence="1">Integrase catalytic domain-containing protein</fullName>
    </recommendedName>
</protein>
<sequence>MFGCSNLTIERRMKEYQISIFNSSTISDVDLDSHVREITNLFPRCGEKTVCGRLRSCDIRVPRQRLRESLHRVDPSGIISHCKGMLHRRKYQVPCPNALWHIDGYHKLVRWRFIIHGGIDGYSRLITYLKVATNNQSSTVLNAFIQAVQEFGLPSRVRMDRGGENIEVVRYMLNHVDRGPGRGSAITGCSTHNQRIERLWHDLYSGCISFFYSFFYFLEDVQLLDVDDPRDMYALHFVFVSVIQRHLDLFRSGWAQHSIRTEHSKTPTQLWIAGLHQTQHEEVITGLTADWDNYGIDWDGPVPLVKDYVVQVAEVSELLTHDQKAELQQQLNDLDLNLFSQVDMLRQYVVTKLYILNYNETVL</sequence>
<dbReference type="InterPro" id="IPR058913">
    <property type="entry name" value="Integrase_dom_put"/>
</dbReference>
<evidence type="ECO:0000259" key="1">
    <source>
        <dbReference type="PROSITE" id="PS50994"/>
    </source>
</evidence>
<keyword evidence="3" id="KW-1185">Reference proteome</keyword>
<reference evidence="3" key="1">
    <citation type="journal article" date="2010" name="Nature">
        <title>The Amphimedon queenslandica genome and the evolution of animal complexity.</title>
        <authorList>
            <person name="Srivastava M."/>
            <person name="Simakov O."/>
            <person name="Chapman J."/>
            <person name="Fahey B."/>
            <person name="Gauthier M.E."/>
            <person name="Mitros T."/>
            <person name="Richards G.S."/>
            <person name="Conaco C."/>
            <person name="Dacre M."/>
            <person name="Hellsten U."/>
            <person name="Larroux C."/>
            <person name="Putnam N.H."/>
            <person name="Stanke M."/>
            <person name="Adamska M."/>
            <person name="Darling A."/>
            <person name="Degnan S.M."/>
            <person name="Oakley T.H."/>
            <person name="Plachetzki D.C."/>
            <person name="Zhai Y."/>
            <person name="Adamski M."/>
            <person name="Calcino A."/>
            <person name="Cummins S.F."/>
            <person name="Goodstein D.M."/>
            <person name="Harris C."/>
            <person name="Jackson D.J."/>
            <person name="Leys S.P."/>
            <person name="Shu S."/>
            <person name="Woodcroft B.J."/>
            <person name="Vervoort M."/>
            <person name="Kosik K.S."/>
            <person name="Manning G."/>
            <person name="Degnan B.M."/>
            <person name="Rokhsar D.S."/>
        </authorList>
    </citation>
    <scope>NUCLEOTIDE SEQUENCE [LARGE SCALE GENOMIC DNA]</scope>
</reference>
<dbReference type="Proteomes" id="UP000007879">
    <property type="component" value="Unassembled WGS sequence"/>
</dbReference>
<dbReference type="GeneID" id="109590871"/>
<dbReference type="InterPro" id="IPR001584">
    <property type="entry name" value="Integrase_cat-core"/>
</dbReference>
<accession>A0AAN0JZ56</accession>
<dbReference type="EnsemblMetazoa" id="XM_020006726.1">
    <property type="protein sequence ID" value="XP_019862285.1"/>
    <property type="gene ID" value="LOC109590871"/>
</dbReference>
<dbReference type="GO" id="GO:0015074">
    <property type="term" value="P:DNA integration"/>
    <property type="evidence" value="ECO:0007669"/>
    <property type="project" value="InterPro"/>
</dbReference>
<evidence type="ECO:0000313" key="3">
    <source>
        <dbReference type="Proteomes" id="UP000007879"/>
    </source>
</evidence>
<dbReference type="InterPro" id="IPR036397">
    <property type="entry name" value="RNaseH_sf"/>
</dbReference>
<evidence type="ECO:0000313" key="2">
    <source>
        <dbReference type="EnsemblMetazoa" id="XP_019862285.1"/>
    </source>
</evidence>
<dbReference type="RefSeq" id="XP_019862285.1">
    <property type="nucleotide sequence ID" value="XM_020006726.1"/>
</dbReference>
<dbReference type="GO" id="GO:0003676">
    <property type="term" value="F:nucleic acid binding"/>
    <property type="evidence" value="ECO:0007669"/>
    <property type="project" value="InterPro"/>
</dbReference>
<reference evidence="2" key="2">
    <citation type="submission" date="2024-06" db="UniProtKB">
        <authorList>
            <consortium name="EnsemblMetazoa"/>
        </authorList>
    </citation>
    <scope>IDENTIFICATION</scope>
</reference>
<organism evidence="2 3">
    <name type="scientific">Amphimedon queenslandica</name>
    <name type="common">Sponge</name>
    <dbReference type="NCBI Taxonomy" id="400682"/>
    <lineage>
        <taxon>Eukaryota</taxon>
        <taxon>Metazoa</taxon>
        <taxon>Porifera</taxon>
        <taxon>Demospongiae</taxon>
        <taxon>Heteroscleromorpha</taxon>
        <taxon>Haplosclerida</taxon>
        <taxon>Niphatidae</taxon>
        <taxon>Amphimedon</taxon>
    </lineage>
</organism>
<feature type="domain" description="Integrase catalytic" evidence="1">
    <location>
        <begin position="92"/>
        <end position="164"/>
    </location>
</feature>
<dbReference type="KEGG" id="aqu:109590871"/>
<dbReference type="SUPFAM" id="SSF53098">
    <property type="entry name" value="Ribonuclease H-like"/>
    <property type="match status" value="1"/>
</dbReference>
<dbReference type="PANTHER" id="PTHR46791:SF5">
    <property type="entry name" value="CLR5 DOMAIN-CONTAINING PROTEIN-RELATED"/>
    <property type="match status" value="1"/>
</dbReference>
<dbReference type="Gene3D" id="3.30.420.10">
    <property type="entry name" value="Ribonuclease H-like superfamily/Ribonuclease H"/>
    <property type="match status" value="1"/>
</dbReference>
<proteinExistence type="predicted"/>
<dbReference type="PANTHER" id="PTHR46791">
    <property type="entry name" value="EXPRESSED PROTEIN"/>
    <property type="match status" value="1"/>
</dbReference>
<dbReference type="PROSITE" id="PS50994">
    <property type="entry name" value="INTEGRASE"/>
    <property type="match status" value="1"/>
</dbReference>
<dbReference type="AlphaFoldDB" id="A0AAN0JZ56"/>
<dbReference type="Pfam" id="PF24764">
    <property type="entry name" value="rva_4"/>
    <property type="match status" value="1"/>
</dbReference>